<organism evidence="2 3">
    <name type="scientific">Dictyobacter arantiisoli</name>
    <dbReference type="NCBI Taxonomy" id="2014874"/>
    <lineage>
        <taxon>Bacteria</taxon>
        <taxon>Bacillati</taxon>
        <taxon>Chloroflexota</taxon>
        <taxon>Ktedonobacteria</taxon>
        <taxon>Ktedonobacterales</taxon>
        <taxon>Dictyobacteraceae</taxon>
        <taxon>Dictyobacter</taxon>
    </lineage>
</organism>
<feature type="coiled-coil region" evidence="1">
    <location>
        <begin position="406"/>
        <end position="433"/>
    </location>
</feature>
<dbReference type="RefSeq" id="WP_149402498.1">
    <property type="nucleotide sequence ID" value="NZ_BIXY01000046.1"/>
</dbReference>
<evidence type="ECO:0000313" key="3">
    <source>
        <dbReference type="Proteomes" id="UP000322530"/>
    </source>
</evidence>
<feature type="coiled-coil region" evidence="1">
    <location>
        <begin position="349"/>
        <end position="380"/>
    </location>
</feature>
<evidence type="ECO:0000256" key="1">
    <source>
        <dbReference type="SAM" id="Coils"/>
    </source>
</evidence>
<sequence length="1475" mass="168005">MQKTFEDFVAQAPGSNGSRATSAEAQITTFVTMLQALDGGPKGYRLRRIILTNFWLYGRQEFEIPHGRVFLAGENASGKSTVLTAALPLGLDGDLRPNRLDTFGGRERRIEYYVLGGTESATPFSHERRTAYIALEFEWCDDEHPPIAPEIRQRWENGDRISTRFLTIGVSIAGNANTTERIRPLRFLITDGSRLGHELDTVYETGNHHEQRAYDHLRFKQVMEGHGIICDSQADYERQVARYVFGYEDIKDFEKLINLLLVLRRPNLSTELNFSRVHDYLKMSLRKIPGETTSRVIGTIERIDAIQNEIEHIQEAYNSADRIHGSRQQLALARTRLAACEYIVAQLAEDAILQRVNRLRRDLRNASNDLTQAADLIEERKTEQSQVSGQINALEASEGLQVATQLTAVRERLQEIEIQLKLQEQNRAAAQQSIREISTHLAQQQTHFEQLNMDNQRQLQTLTTIARDEAWWELAVFQLDEAQQQLAACTAESQHAPEIPRALHTLSGEITEERIHWLQRLEDLQKQGEKLDAQVQNARNLEGTRFQELDEARRHFQDAWDRCETACQTLHNLLIPFITDERLSEMLAEIDSSTEEARDEEETSTQIAVAQISTALTAYRTLIETLENDLAEALDTAQGELSELQMLVGGKQQEIAAFQERYQQKLAEPEYTPTSSERRQQARASLSQHGITAIPLYALLDFVPGTSEVDAGHVEQALEDAGLLDALVISPTQISQADSLLSAEGLSDSRLDLLTIQHKYAENNHPAGNQRQLLRLDPALSGRADITHWEMLTDHLLKVLQYATGSTTEGNFHLDDSGQWTHGLLKGQAGPGLAKYIGQATRIRARQREIAALDIHKARLEADLNEIITRLIAYEQQIEQIQTQQSQLRKLFSQSGLETSYPELTQTRLTLENSREKYQKAHQQTQELRQRYNALLVKLEQSSEGNHALISDPRRIQIALLAMIRLKNQAQTVLNQLNAIGHIWREYHSERAALERAEANASNVSSLYERVRTQALQIQAEQSELQQIAAAADAEELSERLHRLRERLNILSSELETARLNHTRIDERLNNLSTTLSEFEEQLELAQQSRQEKQSYLSASLNAYPVEQLLHILQAITDENKNSMQAAQQLLGEIQRESEAAARKDPLENEYREAYSALSRTFNHEQSILLEYGPDMDDQGQVHFLNENRSRPIDLLEILSERIELQRTLLGAEERQLFEDFLLQEIAETIRSQILEAEEWVQEINQVLSNLPMIGEHYSLQWKPPHDYDMTRLGSHLAQQYRLLRKSAQTLTREESETLMSAFRREIEAVRLRQQEHPDTNFMEALEQVFDYREWFHFDVWVTPIGGQRQRLTDRVAGTRSGAEQLFALYVPLFAALGALYRNAAPGAPRLLSLDEAFDKVSAANTRRIMEFLVSQDFQWIMTGPQVSGTGSRIAASARYLMIHEKGSPVATASASFWSDRQADQQALSTGEEQH</sequence>
<dbReference type="Pfam" id="PF13558">
    <property type="entry name" value="SbcC_Walker_B"/>
    <property type="match status" value="1"/>
</dbReference>
<feature type="coiled-coil region" evidence="1">
    <location>
        <begin position="994"/>
        <end position="1096"/>
    </location>
</feature>
<name>A0A5A5TEA1_9CHLR</name>
<protein>
    <submittedName>
        <fullName evidence="2">TIGR02680 family protein</fullName>
    </submittedName>
</protein>
<feature type="coiled-coil region" evidence="1">
    <location>
        <begin position="583"/>
        <end position="643"/>
    </location>
</feature>
<gene>
    <name evidence="2" type="ORF">KDI_31290</name>
</gene>
<feature type="coiled-coil region" evidence="1">
    <location>
        <begin position="857"/>
        <end position="942"/>
    </location>
</feature>
<dbReference type="EMBL" id="BIXY01000046">
    <property type="protein sequence ID" value="GCF09565.1"/>
    <property type="molecule type" value="Genomic_DNA"/>
</dbReference>
<dbReference type="Gene3D" id="3.40.50.300">
    <property type="entry name" value="P-loop containing nucleotide triphosphate hydrolases"/>
    <property type="match status" value="1"/>
</dbReference>
<dbReference type="NCBIfam" id="TIGR02680">
    <property type="entry name" value="TIGR02680 family protein"/>
    <property type="match status" value="1"/>
</dbReference>
<proteinExistence type="predicted"/>
<keyword evidence="1" id="KW-0175">Coiled coil</keyword>
<accession>A0A5A5TEA1</accession>
<dbReference type="InterPro" id="IPR027417">
    <property type="entry name" value="P-loop_NTPase"/>
</dbReference>
<comment type="caution">
    <text evidence="2">The sequence shown here is derived from an EMBL/GenBank/DDBJ whole genome shotgun (WGS) entry which is preliminary data.</text>
</comment>
<dbReference type="OrthoDB" id="9776649at2"/>
<dbReference type="Proteomes" id="UP000322530">
    <property type="component" value="Unassembled WGS sequence"/>
</dbReference>
<reference evidence="2 3" key="1">
    <citation type="submission" date="2019-01" db="EMBL/GenBank/DDBJ databases">
        <title>Draft genome sequence of Dictyobacter sp. Uno17.</title>
        <authorList>
            <person name="Wang C.M."/>
            <person name="Zheng Y."/>
            <person name="Sakai Y."/>
            <person name="Abe K."/>
            <person name="Yokota A."/>
            <person name="Yabe S."/>
        </authorList>
    </citation>
    <scope>NUCLEOTIDE SEQUENCE [LARGE SCALE GENOMIC DNA]</scope>
    <source>
        <strain evidence="2 3">Uno17</strain>
    </source>
</reference>
<keyword evidence="3" id="KW-1185">Reference proteome</keyword>
<dbReference type="InterPro" id="IPR013496">
    <property type="entry name" value="CHP02680"/>
</dbReference>
<evidence type="ECO:0000313" key="2">
    <source>
        <dbReference type="EMBL" id="GCF09565.1"/>
    </source>
</evidence>